<dbReference type="InterPro" id="IPR041599">
    <property type="entry name" value="Gp138_N"/>
</dbReference>
<dbReference type="Pfam" id="PF18352">
    <property type="entry name" value="Gp138_N"/>
    <property type="match status" value="1"/>
</dbReference>
<dbReference type="Gene3D" id="2.40.50.230">
    <property type="entry name" value="Gp5 N-terminal domain"/>
    <property type="match status" value="1"/>
</dbReference>
<dbReference type="Proteomes" id="UP000238095">
    <property type="component" value="Chromosome 1"/>
</dbReference>
<reference evidence="2 3" key="1">
    <citation type="submission" date="2017-11" db="EMBL/GenBank/DDBJ databases">
        <authorList>
            <person name="Han C.G."/>
        </authorList>
    </citation>
    <scope>NUCLEOTIDE SEQUENCE [LARGE SCALE GENOMIC DNA]</scope>
    <source>
        <strain evidence="2">CFBP3840</strain>
    </source>
</reference>
<accession>A0A2K4WVR5</accession>
<dbReference type="InterPro" id="IPR037026">
    <property type="entry name" value="Vgr_OB-fold_dom_sf"/>
</dbReference>
<proteinExistence type="predicted"/>
<evidence type="ECO:0000313" key="3">
    <source>
        <dbReference type="Proteomes" id="UP000238095"/>
    </source>
</evidence>
<protein>
    <recommendedName>
        <fullName evidence="1">Phage protein Gp138 N-terminal domain-containing protein</fullName>
    </recommendedName>
</protein>
<evidence type="ECO:0000313" key="2">
    <source>
        <dbReference type="EMBL" id="SOS40000.1"/>
    </source>
</evidence>
<evidence type="ECO:0000259" key="1">
    <source>
        <dbReference type="Pfam" id="PF18352"/>
    </source>
</evidence>
<dbReference type="AlphaFoldDB" id="A0A2K4WVR5"/>
<sequence>MNAQEWENYIAIRLDNMNENQRTAFPAKVVGVNSLSTGSVTIQILNPRYTNDGDNMDEATILSVPVMMPRTANSIVYMPIKVGDTGLCIVADNNIDHFKMANNNAAIKVRDDRMKDVMDSVFIPGLAPFSQTANQHQDLKFSRDLNDLTVIHNTGSGAEVNLTLKADGNAEINSSFTVKVNSKDIELNASNSLTLKAQTLNVNVPTTTWTGNTTITGLWKFNGVPFDTHKHVGVTAGNGVSGFPTV</sequence>
<dbReference type="EMBL" id="LT963409">
    <property type="protein sequence ID" value="SOS40000.1"/>
    <property type="molecule type" value="Genomic_DNA"/>
</dbReference>
<dbReference type="RefSeq" id="WP_060403649.1">
    <property type="nucleotide sequence ID" value="NZ_LT963409.1"/>
</dbReference>
<organism evidence="2 3">
    <name type="scientific">Pseudomonas syringae</name>
    <dbReference type="NCBI Taxonomy" id="317"/>
    <lineage>
        <taxon>Bacteria</taxon>
        <taxon>Pseudomonadati</taxon>
        <taxon>Pseudomonadota</taxon>
        <taxon>Gammaproteobacteria</taxon>
        <taxon>Pseudomonadales</taxon>
        <taxon>Pseudomonadaceae</taxon>
        <taxon>Pseudomonas</taxon>
    </lineage>
</organism>
<feature type="domain" description="Phage protein Gp138 N-terminal" evidence="1">
    <location>
        <begin position="26"/>
        <end position="125"/>
    </location>
</feature>
<gene>
    <name evidence="2" type="ORF">CFBP3840_02957</name>
</gene>
<name>A0A2K4WVR5_PSESX</name>